<feature type="domain" description="RRM" evidence="2">
    <location>
        <begin position="8"/>
        <end position="32"/>
    </location>
</feature>
<dbReference type="EMBL" id="JAACJN010000519">
    <property type="protein sequence ID" value="KAF5340861.1"/>
    <property type="molecule type" value="Genomic_DNA"/>
</dbReference>
<dbReference type="Proteomes" id="UP000518752">
    <property type="component" value="Unassembled WGS sequence"/>
</dbReference>
<comment type="caution">
    <text evidence="3">The sequence shown here is derived from an EMBL/GenBank/DDBJ whole genome shotgun (WGS) entry which is preliminary data.</text>
</comment>
<feature type="region of interest" description="Disordered" evidence="1">
    <location>
        <begin position="62"/>
        <end position="87"/>
    </location>
</feature>
<dbReference type="Pfam" id="PF00076">
    <property type="entry name" value="RRM_1"/>
    <property type="match status" value="1"/>
</dbReference>
<evidence type="ECO:0000313" key="4">
    <source>
        <dbReference type="Proteomes" id="UP000518752"/>
    </source>
</evidence>
<dbReference type="InterPro" id="IPR035979">
    <property type="entry name" value="RBD_domain_sf"/>
</dbReference>
<protein>
    <recommendedName>
        <fullName evidence="2">RRM domain-containing protein</fullName>
    </recommendedName>
</protein>
<gene>
    <name evidence="3" type="ORF">D9757_015473</name>
</gene>
<sequence>MEPRVCGGRPKGFGYVEFDDLDAAKNAYEGLGRISTVALSGSTIHAERLVWGGFGSGRGHGFGGGGRGGRFSGGRGGGGGRGDSGPGAVVVEADLVAVEEEDRGRGEFGE</sequence>
<proteinExistence type="predicted"/>
<evidence type="ECO:0000256" key="1">
    <source>
        <dbReference type="SAM" id="MobiDB-lite"/>
    </source>
</evidence>
<keyword evidence="4" id="KW-1185">Reference proteome</keyword>
<dbReference type="AlphaFoldDB" id="A0A8H5CGW2"/>
<evidence type="ECO:0000313" key="3">
    <source>
        <dbReference type="EMBL" id="KAF5340861.1"/>
    </source>
</evidence>
<dbReference type="SUPFAM" id="SSF54928">
    <property type="entry name" value="RNA-binding domain, RBD"/>
    <property type="match status" value="1"/>
</dbReference>
<feature type="compositionally biased region" description="Gly residues" evidence="1">
    <location>
        <begin position="62"/>
        <end position="85"/>
    </location>
</feature>
<dbReference type="Gene3D" id="3.30.70.330">
    <property type="match status" value="1"/>
</dbReference>
<organism evidence="3 4">
    <name type="scientific">Collybiopsis confluens</name>
    <dbReference type="NCBI Taxonomy" id="2823264"/>
    <lineage>
        <taxon>Eukaryota</taxon>
        <taxon>Fungi</taxon>
        <taxon>Dikarya</taxon>
        <taxon>Basidiomycota</taxon>
        <taxon>Agaricomycotina</taxon>
        <taxon>Agaricomycetes</taxon>
        <taxon>Agaricomycetidae</taxon>
        <taxon>Agaricales</taxon>
        <taxon>Marasmiineae</taxon>
        <taxon>Omphalotaceae</taxon>
        <taxon>Collybiopsis</taxon>
    </lineage>
</organism>
<reference evidence="3 4" key="1">
    <citation type="journal article" date="2020" name="ISME J.">
        <title>Uncovering the hidden diversity of litter-decomposition mechanisms in mushroom-forming fungi.</title>
        <authorList>
            <person name="Floudas D."/>
            <person name="Bentzer J."/>
            <person name="Ahren D."/>
            <person name="Johansson T."/>
            <person name="Persson P."/>
            <person name="Tunlid A."/>
        </authorList>
    </citation>
    <scope>NUCLEOTIDE SEQUENCE [LARGE SCALE GENOMIC DNA]</scope>
    <source>
        <strain evidence="3 4">CBS 406.79</strain>
    </source>
</reference>
<dbReference type="GO" id="GO:0003723">
    <property type="term" value="F:RNA binding"/>
    <property type="evidence" value="ECO:0007669"/>
    <property type="project" value="InterPro"/>
</dbReference>
<dbReference type="InterPro" id="IPR012677">
    <property type="entry name" value="Nucleotide-bd_a/b_plait_sf"/>
</dbReference>
<name>A0A8H5CGW2_9AGAR</name>
<accession>A0A8H5CGW2</accession>
<evidence type="ECO:0000259" key="2">
    <source>
        <dbReference type="Pfam" id="PF00076"/>
    </source>
</evidence>
<dbReference type="InterPro" id="IPR000504">
    <property type="entry name" value="RRM_dom"/>
</dbReference>